<gene>
    <name evidence="11" type="ORF">RND81_09G170400</name>
</gene>
<dbReference type="InterPro" id="IPR003121">
    <property type="entry name" value="SWIB_MDM2_domain"/>
</dbReference>
<dbReference type="SMART" id="SM00249">
    <property type="entry name" value="PHD"/>
    <property type="match status" value="1"/>
</dbReference>
<evidence type="ECO:0000259" key="9">
    <source>
        <dbReference type="PROSITE" id="PS51360"/>
    </source>
</evidence>
<dbReference type="PROSITE" id="PS51360">
    <property type="entry name" value="PLUS3"/>
    <property type="match status" value="1"/>
</dbReference>
<evidence type="ECO:0000259" key="10">
    <source>
        <dbReference type="PROSITE" id="PS51925"/>
    </source>
</evidence>
<dbReference type="InterPro" id="IPR036128">
    <property type="entry name" value="Plus3-like_sf"/>
</dbReference>
<dbReference type="InterPro" id="IPR004343">
    <property type="entry name" value="Plus-3_dom"/>
</dbReference>
<keyword evidence="12" id="KW-1185">Reference proteome</keyword>
<feature type="region of interest" description="Disordered" evidence="6">
    <location>
        <begin position="104"/>
        <end position="139"/>
    </location>
</feature>
<dbReference type="PANTHER" id="PTHR46695:SF5">
    <property type="entry name" value="RNA POLYMERASE-ASSOCIATED PROTEIN RTF1 HOMOLOG"/>
    <property type="match status" value="1"/>
</dbReference>
<dbReference type="SUPFAM" id="SSF55277">
    <property type="entry name" value="GYF domain"/>
    <property type="match status" value="1"/>
</dbReference>
<dbReference type="PROSITE" id="PS50829">
    <property type="entry name" value="GYF"/>
    <property type="match status" value="1"/>
</dbReference>
<dbReference type="SUPFAM" id="SSF57903">
    <property type="entry name" value="FYVE/PHD zinc finger"/>
    <property type="match status" value="1"/>
</dbReference>
<feature type="region of interest" description="Disordered" evidence="6">
    <location>
        <begin position="1"/>
        <end position="40"/>
    </location>
</feature>
<dbReference type="SMART" id="SM00151">
    <property type="entry name" value="SWIB"/>
    <property type="match status" value="1"/>
</dbReference>
<evidence type="ECO:0000256" key="5">
    <source>
        <dbReference type="PROSITE-ProRule" id="PRU00146"/>
    </source>
</evidence>
<keyword evidence="4" id="KW-0238">DNA-binding</keyword>
<dbReference type="InterPro" id="IPR011011">
    <property type="entry name" value="Znf_FYVE_PHD"/>
</dbReference>
<feature type="region of interest" description="Disordered" evidence="6">
    <location>
        <begin position="429"/>
        <end position="544"/>
    </location>
</feature>
<feature type="compositionally biased region" description="Low complexity" evidence="6">
    <location>
        <begin position="776"/>
        <end position="788"/>
    </location>
</feature>
<dbReference type="EMBL" id="JBDFQZ010000009">
    <property type="protein sequence ID" value="KAK9691009.1"/>
    <property type="molecule type" value="Genomic_DNA"/>
</dbReference>
<feature type="compositionally biased region" description="Basic and acidic residues" evidence="6">
    <location>
        <begin position="116"/>
        <end position="130"/>
    </location>
</feature>
<dbReference type="Gene3D" id="3.30.40.10">
    <property type="entry name" value="Zinc/RING finger domain, C3HC4 (zinc finger)"/>
    <property type="match status" value="1"/>
</dbReference>
<dbReference type="Gene3D" id="1.10.245.10">
    <property type="entry name" value="SWIB/MDM2 domain"/>
    <property type="match status" value="1"/>
</dbReference>
<organism evidence="11 12">
    <name type="scientific">Saponaria officinalis</name>
    <name type="common">Common soapwort</name>
    <name type="synonym">Lychnis saponaria</name>
    <dbReference type="NCBI Taxonomy" id="3572"/>
    <lineage>
        <taxon>Eukaryota</taxon>
        <taxon>Viridiplantae</taxon>
        <taxon>Streptophyta</taxon>
        <taxon>Embryophyta</taxon>
        <taxon>Tracheophyta</taxon>
        <taxon>Spermatophyta</taxon>
        <taxon>Magnoliopsida</taxon>
        <taxon>eudicotyledons</taxon>
        <taxon>Gunneridae</taxon>
        <taxon>Pentapetalae</taxon>
        <taxon>Caryophyllales</taxon>
        <taxon>Caryophyllaceae</taxon>
        <taxon>Caryophylleae</taxon>
        <taxon>Saponaria</taxon>
    </lineage>
</organism>
<feature type="region of interest" description="Disordered" evidence="6">
    <location>
        <begin position="271"/>
        <end position="356"/>
    </location>
</feature>
<dbReference type="InterPro" id="IPR013083">
    <property type="entry name" value="Znf_RING/FYVE/PHD"/>
</dbReference>
<keyword evidence="1" id="KW-0479">Metal-binding</keyword>
<evidence type="ECO:0000313" key="11">
    <source>
        <dbReference type="EMBL" id="KAK9691009.1"/>
    </source>
</evidence>
<feature type="compositionally biased region" description="Basic and acidic residues" evidence="6">
    <location>
        <begin position="1183"/>
        <end position="1203"/>
    </location>
</feature>
<dbReference type="InterPro" id="IPR036885">
    <property type="entry name" value="SWIB_MDM2_dom_sf"/>
</dbReference>
<feature type="region of interest" description="Disordered" evidence="6">
    <location>
        <begin position="1183"/>
        <end position="1341"/>
    </location>
</feature>
<reference evidence="11" key="1">
    <citation type="submission" date="2024-03" db="EMBL/GenBank/DDBJ databases">
        <title>WGS assembly of Saponaria officinalis var. Norfolk2.</title>
        <authorList>
            <person name="Jenkins J."/>
            <person name="Shu S."/>
            <person name="Grimwood J."/>
            <person name="Barry K."/>
            <person name="Goodstein D."/>
            <person name="Schmutz J."/>
            <person name="Leebens-Mack J."/>
            <person name="Osbourn A."/>
        </authorList>
    </citation>
    <scope>NUCLEOTIDE SEQUENCE [LARGE SCALE GENOMIC DNA]</scope>
    <source>
        <strain evidence="11">JIC</strain>
    </source>
</reference>
<comment type="caution">
    <text evidence="11">The sequence shown here is derived from an EMBL/GenBank/DDBJ whole genome shotgun (WGS) entry which is preliminary data.</text>
</comment>
<feature type="compositionally biased region" description="Acidic residues" evidence="6">
    <location>
        <begin position="313"/>
        <end position="326"/>
    </location>
</feature>
<dbReference type="Pfam" id="PF02213">
    <property type="entry name" value="GYF"/>
    <property type="match status" value="1"/>
</dbReference>
<dbReference type="PANTHER" id="PTHR46695">
    <property type="entry name" value="ZINC FINGER CCCH DOMAIN-CONTAINING PROTEIN 44-RELATED"/>
    <property type="match status" value="1"/>
</dbReference>
<evidence type="ECO:0000256" key="1">
    <source>
        <dbReference type="ARBA" id="ARBA00022723"/>
    </source>
</evidence>
<dbReference type="InterPro" id="IPR019787">
    <property type="entry name" value="Znf_PHD-finger"/>
</dbReference>
<feature type="compositionally biased region" description="Basic and acidic residues" evidence="6">
    <location>
        <begin position="513"/>
        <end position="531"/>
    </location>
</feature>
<dbReference type="InterPro" id="IPR003169">
    <property type="entry name" value="GYF"/>
</dbReference>
<protein>
    <recommendedName>
        <fullName evidence="13">Zinc finger CCCH domain-containing protein 19</fullName>
    </recommendedName>
</protein>
<feature type="compositionally biased region" description="Polar residues" evidence="6">
    <location>
        <begin position="1499"/>
        <end position="1551"/>
    </location>
</feature>
<feature type="region of interest" description="Disordered" evidence="6">
    <location>
        <begin position="755"/>
        <end position="867"/>
    </location>
</feature>
<feature type="domain" description="PHD-type" evidence="7">
    <location>
        <begin position="608"/>
        <end position="674"/>
    </location>
</feature>
<feature type="region of interest" description="Disordered" evidence="6">
    <location>
        <begin position="964"/>
        <end position="1005"/>
    </location>
</feature>
<dbReference type="Pfam" id="PF25980">
    <property type="entry name" value="NERD_plant"/>
    <property type="match status" value="1"/>
</dbReference>
<name>A0AAW1ILU2_SAPOF</name>
<feature type="region of interest" description="Disordered" evidence="6">
    <location>
        <begin position="394"/>
        <end position="415"/>
    </location>
</feature>
<dbReference type="CDD" id="cd15568">
    <property type="entry name" value="PHD5_NSD"/>
    <property type="match status" value="1"/>
</dbReference>
<feature type="compositionally biased region" description="Basic and acidic residues" evidence="6">
    <location>
        <begin position="1212"/>
        <end position="1233"/>
    </location>
</feature>
<feature type="compositionally biased region" description="Basic residues" evidence="6">
    <location>
        <begin position="818"/>
        <end position="829"/>
    </location>
</feature>
<dbReference type="Pfam" id="PF02201">
    <property type="entry name" value="SWIB"/>
    <property type="match status" value="1"/>
</dbReference>
<evidence type="ECO:0000256" key="2">
    <source>
        <dbReference type="ARBA" id="ARBA00022771"/>
    </source>
</evidence>
<dbReference type="SUPFAM" id="SSF47592">
    <property type="entry name" value="SWIB/MDM2 domain"/>
    <property type="match status" value="1"/>
</dbReference>
<evidence type="ECO:0000259" key="7">
    <source>
        <dbReference type="PROSITE" id="PS50016"/>
    </source>
</evidence>
<keyword evidence="3" id="KW-0862">Zinc</keyword>
<evidence type="ECO:0000313" key="12">
    <source>
        <dbReference type="Proteomes" id="UP001443914"/>
    </source>
</evidence>
<feature type="domain" description="DM2" evidence="10">
    <location>
        <begin position="871"/>
        <end position="954"/>
    </location>
</feature>
<feature type="domain" description="Plus3" evidence="9">
    <location>
        <begin position="1009"/>
        <end position="1142"/>
    </location>
</feature>
<dbReference type="SUPFAM" id="SSF159042">
    <property type="entry name" value="Plus3-like"/>
    <property type="match status" value="1"/>
</dbReference>
<dbReference type="GO" id="GO:0008270">
    <property type="term" value="F:zinc ion binding"/>
    <property type="evidence" value="ECO:0007669"/>
    <property type="project" value="UniProtKB-KW"/>
</dbReference>
<dbReference type="PROSITE" id="PS51925">
    <property type="entry name" value="SWIB_MDM2"/>
    <property type="match status" value="1"/>
</dbReference>
<dbReference type="Proteomes" id="UP001443914">
    <property type="component" value="Unassembled WGS sequence"/>
</dbReference>
<feature type="compositionally biased region" description="Polar residues" evidence="6">
    <location>
        <begin position="1234"/>
        <end position="1250"/>
    </location>
</feature>
<evidence type="ECO:0000256" key="4">
    <source>
        <dbReference type="ARBA" id="ARBA00023125"/>
    </source>
</evidence>
<feature type="region of interest" description="Disordered" evidence="6">
    <location>
        <begin position="582"/>
        <end position="604"/>
    </location>
</feature>
<feature type="region of interest" description="Disordered" evidence="6">
    <location>
        <begin position="1688"/>
        <end position="1736"/>
    </location>
</feature>
<dbReference type="InterPro" id="IPR035445">
    <property type="entry name" value="GYF-like_dom_sf"/>
</dbReference>
<dbReference type="InterPro" id="IPR058668">
    <property type="entry name" value="NERD_dom"/>
</dbReference>
<feature type="compositionally biased region" description="Basic and acidic residues" evidence="6">
    <location>
        <begin position="338"/>
        <end position="349"/>
    </location>
</feature>
<sequence length="1736" mass="189691">MEDEEDVVASPAIEEPLQTELEKSVTVSTAGDSPENPPLAAAEEVIAQPSVVGDGEAVAIDERESEVETVEVSKMERIEDVTAADESLLSPVVEVGEELAAVEVAEGEEGGIGANDVEKSKPTSEEKVGVEESEGVEGVDSINEVKNVEKPIEESVGLLVAASEARDELTGECVQVSEGIGAGNVDGKNVGNVEELVKVDEEMEVKNGEGNEEALSNAEEGGVDGGVVAEQVTPASVEKVGGDEGVKVGEIGGEEREGLLCANEVEGDGISRAEDVQMVDETAVKTDELVEDEEQRKEVEVKEEDEGSKVAEEVEEEESKEEEVKEDDGIVNSPTGTKNDELLVMEKGDGTGNSATVTKNDELIKVEKIDGMENSPTIMKNDESMVVENDGVQNTPAVMKNDESMVVGEDDGVEKLPTITENDESMIVEEDGMEKSSKETKNYESSIVKEDDVMENSPTIRKIGESIVEEDAEMEKSAAITKNDESNIVEEDDGMDNSPTITKNDESIVVEEDGGKEKSSTTTKNDESRIVEEEDGTENSATITKNDVLIKVEKDDGMENSPTKMKNDESMVVEGTPIAESEIKKEAGSVKSGSGSGGKRKRGRNAGEDVCFICLDGGDLVLCDHRGCPKAYHPSCVDHDDEFFKTKGNWNCGWHLCNQCGKNAYFMCYTCQFSLCKACSKDATIFCVKGKKGFCESCMKTITMIENSEKNETSISLQDQPAFSDKSSWEYLFKDYWLEQKEKFCITSDELSQAKNPWKDSHKQKPSAEVHEGNNDAGSDSDSSQGRSELSDSRRKKPKKSSKSVDYNSDVSSEKKSPGKRKSKRRLRSHAKEVNSDSEQSSPDTNSRKGRKARKLAKSRSKGVKYGSADDFPEGEWASKELLEFVMHMKNGDDSVLTQFDVQELLLEYIKRNKLRDPRRQSQIICDSMLQKLFGKPRVGHFEMLKLLESHFFLKDAGDNQGTVADTETRQLDTGDNTDSLLDSGKCRGKKSRKREDRGSQSNHDDYAAIDMHNINLIFLRRNLMEGLMDNSETFHDKAVGTFVRIRISGSGQKQDIYRLVQITGTSKAAEPYKVGKRTTDIMLEILNLDKTETISIDTVSNQEFSEDECKRLRQSIKCGLINRMTVGDVVEKARELQEVRVLDWLEAEIVRLSHLRDRASEKGRKKELRECVEKLQLLKTPEERQRRLDETPVVHADPKMDPSYESGDDMDTTRRASDTRPRDSGFSRRGRDNFSSLRGTSASSDSWSVNARPPSQKWEPNRNSSGKSFSGRREELVFASPTRDRPWSNGADKGSPRFNSTEKPGLTPESKVRAEHSGLRSHMSTTAAASQSPRPSTVAGQTDLKINETEKMWHYRDPAGKVQGPFSMTQLRKWSNTGYFPTDLRVWRISQTENDSILLTNILGGRLDKEVPSVTNATNVPSSIDTSKLSVSARSSEGSGRYESSNLYSPTPSRSSFQSSNQSRGIERFPSPTPTSPSDPIRHSSVPRKSKWDAPRNSGENFASSVVQQTAGQHSFPASASRPDLSSTSGNKTGQQMGGQSYTTPNTVMNPSNLAQVLSNVMQQPATGQNPSAYAHGWSSGYTGSSETVNAGMAPNNPNAVPAQVTYGQWSTVSVNNQAPSYGTGYAAPGNMAGPPAQNAWGPPSMNMPWNGQQQQIINPNMVWTGPPTVPGAMRPGGTPPMNWPGAVPGPSPGTANTGWVAPPGTANTGWVAPPGDPNRNGGVAQWNRQSSNGS</sequence>
<feature type="compositionally biased region" description="Basic and acidic residues" evidence="6">
    <location>
        <begin position="433"/>
        <end position="451"/>
    </location>
</feature>
<dbReference type="SMART" id="SM00719">
    <property type="entry name" value="Plus3"/>
    <property type="match status" value="1"/>
</dbReference>
<accession>A0AAW1ILU2</accession>
<feature type="compositionally biased region" description="Basic and acidic residues" evidence="6">
    <location>
        <begin position="994"/>
        <end position="1005"/>
    </location>
</feature>
<dbReference type="InterPro" id="IPR019835">
    <property type="entry name" value="SWIB_domain"/>
</dbReference>
<dbReference type="FunFam" id="3.90.70.200:FF:000002">
    <property type="entry name" value="Zinc finger CCCH domain-containing protein 19"/>
    <property type="match status" value="1"/>
</dbReference>
<dbReference type="Pfam" id="PF03126">
    <property type="entry name" value="Plus-3"/>
    <property type="match status" value="1"/>
</dbReference>
<dbReference type="Gene3D" id="3.30.1490.40">
    <property type="match status" value="1"/>
</dbReference>
<evidence type="ECO:0000259" key="8">
    <source>
        <dbReference type="PROSITE" id="PS50829"/>
    </source>
</evidence>
<evidence type="ECO:0000256" key="3">
    <source>
        <dbReference type="ARBA" id="ARBA00022833"/>
    </source>
</evidence>
<feature type="region of interest" description="Disordered" evidence="6">
    <location>
        <begin position="1414"/>
        <end position="1551"/>
    </location>
</feature>
<dbReference type="Gene3D" id="3.90.70.200">
    <property type="entry name" value="Plus-3 domain"/>
    <property type="match status" value="1"/>
</dbReference>
<proteinExistence type="predicted"/>
<keyword evidence="2 5" id="KW-0863">Zinc-finger</keyword>
<dbReference type="GO" id="GO:0003677">
    <property type="term" value="F:DNA binding"/>
    <property type="evidence" value="ECO:0007669"/>
    <property type="project" value="UniProtKB-KW"/>
</dbReference>
<evidence type="ECO:0008006" key="13">
    <source>
        <dbReference type="Google" id="ProtNLM"/>
    </source>
</evidence>
<feature type="compositionally biased region" description="Polar residues" evidence="6">
    <location>
        <begin position="1323"/>
        <end position="1341"/>
    </location>
</feature>
<feature type="compositionally biased region" description="Basic residues" evidence="6">
    <location>
        <begin position="848"/>
        <end position="863"/>
    </location>
</feature>
<feature type="compositionally biased region" description="Basic and acidic residues" evidence="6">
    <location>
        <begin position="282"/>
        <end position="300"/>
    </location>
</feature>
<dbReference type="PROSITE" id="PS50016">
    <property type="entry name" value="ZF_PHD_2"/>
    <property type="match status" value="1"/>
</dbReference>
<dbReference type="FunFam" id="3.30.40.10:FF:000303">
    <property type="entry name" value="Zinc finger CCCH domain-containing protein 19"/>
    <property type="match status" value="1"/>
</dbReference>
<feature type="compositionally biased region" description="Basic and acidic residues" evidence="6">
    <location>
        <begin position="1272"/>
        <end position="1287"/>
    </location>
</feature>
<feature type="compositionally biased region" description="Low complexity" evidence="6">
    <location>
        <begin position="1433"/>
        <end position="1465"/>
    </location>
</feature>
<dbReference type="CDD" id="cd10567">
    <property type="entry name" value="SWIB-MDM2_like"/>
    <property type="match status" value="1"/>
</dbReference>
<dbReference type="CDD" id="cd00072">
    <property type="entry name" value="GYF"/>
    <property type="match status" value="1"/>
</dbReference>
<feature type="compositionally biased region" description="Polar residues" evidence="6">
    <location>
        <begin position="1414"/>
        <end position="1431"/>
    </location>
</feature>
<evidence type="ECO:0000256" key="6">
    <source>
        <dbReference type="SAM" id="MobiDB-lite"/>
    </source>
</evidence>
<feature type="domain" description="GYF" evidence="8">
    <location>
        <begin position="1351"/>
        <end position="1405"/>
    </location>
</feature>
<dbReference type="SMART" id="SM00444">
    <property type="entry name" value="GYF"/>
    <property type="match status" value="1"/>
</dbReference>
<dbReference type="InterPro" id="IPR001965">
    <property type="entry name" value="Znf_PHD"/>
</dbReference>
<feature type="compositionally biased region" description="Basic and acidic residues" evidence="6">
    <location>
        <begin position="757"/>
        <end position="774"/>
    </location>
</feature>